<evidence type="ECO:0000259" key="1">
    <source>
        <dbReference type="Pfam" id="PF02254"/>
    </source>
</evidence>
<dbReference type="Pfam" id="PF02254">
    <property type="entry name" value="TrkA_N"/>
    <property type="match status" value="1"/>
</dbReference>
<dbReference type="AlphaFoldDB" id="A0A084J966"/>
<dbReference type="Gene3D" id="3.40.50.720">
    <property type="entry name" value="NAD(P)-binding Rossmann-like Domain"/>
    <property type="match status" value="1"/>
</dbReference>
<dbReference type="RefSeq" id="WP_035134492.1">
    <property type="nucleotide sequence ID" value="NZ_JPMD01000035.1"/>
</dbReference>
<dbReference type="InterPro" id="IPR003148">
    <property type="entry name" value="RCK_N"/>
</dbReference>
<dbReference type="EMBL" id="JPMD01000035">
    <property type="protein sequence ID" value="KEZ85500.1"/>
    <property type="molecule type" value="Genomic_DNA"/>
</dbReference>
<comment type="caution">
    <text evidence="2">The sequence shown here is derived from an EMBL/GenBank/DDBJ whole genome shotgun (WGS) entry which is preliminary data.</text>
</comment>
<evidence type="ECO:0000313" key="3">
    <source>
        <dbReference type="Proteomes" id="UP000028542"/>
    </source>
</evidence>
<evidence type="ECO:0000313" key="2">
    <source>
        <dbReference type="EMBL" id="KEZ85500.1"/>
    </source>
</evidence>
<name>A0A084J966_9CLOT</name>
<gene>
    <name evidence="2" type="ORF">IO99_14650</name>
</gene>
<dbReference type="STRING" id="318464.IO99_14650"/>
<dbReference type="eggNOG" id="ENOG5032MQC">
    <property type="taxonomic scope" value="Bacteria"/>
</dbReference>
<dbReference type="GO" id="GO:0006813">
    <property type="term" value="P:potassium ion transport"/>
    <property type="evidence" value="ECO:0007669"/>
    <property type="project" value="InterPro"/>
</dbReference>
<proteinExistence type="predicted"/>
<reference evidence="2 3" key="1">
    <citation type="submission" date="2014-07" db="EMBL/GenBank/DDBJ databases">
        <title>Draft genome of Clostridium sulfidigenes 113A isolated from sediments associated with methane hydrate from Krishna Godavari basin.</title>
        <authorList>
            <person name="Honkalas V.S."/>
            <person name="Dabir A.P."/>
            <person name="Arora P."/>
            <person name="Dhakephalkar P.K."/>
        </authorList>
    </citation>
    <scope>NUCLEOTIDE SEQUENCE [LARGE SCALE GENOMIC DNA]</scope>
    <source>
        <strain evidence="2 3">113A</strain>
    </source>
</reference>
<organism evidence="2 3">
    <name type="scientific">Clostridium sulfidigenes</name>
    <dbReference type="NCBI Taxonomy" id="318464"/>
    <lineage>
        <taxon>Bacteria</taxon>
        <taxon>Bacillati</taxon>
        <taxon>Bacillota</taxon>
        <taxon>Clostridia</taxon>
        <taxon>Eubacteriales</taxon>
        <taxon>Clostridiaceae</taxon>
        <taxon>Clostridium</taxon>
    </lineage>
</organism>
<keyword evidence="3" id="KW-1185">Reference proteome</keyword>
<protein>
    <recommendedName>
        <fullName evidence="1">RCK N-terminal domain-containing protein</fullName>
    </recommendedName>
</protein>
<dbReference type="Proteomes" id="UP000028542">
    <property type="component" value="Unassembled WGS sequence"/>
</dbReference>
<sequence>MYNLIIGYNNSSINLIKSLICKEKIVFLIDDKSPEEIKIKNKFLYYYQVNITDMKQILDKSSKAMLSHVFIITEDDYLNLMIEDNLKLLENVQVVYNFRALEKISNNGNKNLYLQDFFEPLGKGVI</sequence>
<accession>A0A084J966</accession>
<feature type="domain" description="RCK N-terminal" evidence="1">
    <location>
        <begin position="4"/>
        <end position="95"/>
    </location>
</feature>